<dbReference type="OrthoDB" id="9787243at2"/>
<proteinExistence type="predicted"/>
<dbReference type="STRING" id="159291.SAMN05920897_1356"/>
<organism evidence="2 3">
    <name type="scientific">Alkalispirochaeta americana</name>
    <dbReference type="NCBI Taxonomy" id="159291"/>
    <lineage>
        <taxon>Bacteria</taxon>
        <taxon>Pseudomonadati</taxon>
        <taxon>Spirochaetota</taxon>
        <taxon>Spirochaetia</taxon>
        <taxon>Spirochaetales</taxon>
        <taxon>Spirochaetaceae</taxon>
        <taxon>Alkalispirochaeta</taxon>
    </lineage>
</organism>
<dbReference type="EMBL" id="FTMS01000035">
    <property type="protein sequence ID" value="SIR07844.1"/>
    <property type="molecule type" value="Genomic_DNA"/>
</dbReference>
<dbReference type="RefSeq" id="WP_076489976.1">
    <property type="nucleotide sequence ID" value="NZ_FTMS01000035.1"/>
</dbReference>
<dbReference type="AlphaFoldDB" id="A0A1N6XZX6"/>
<sequence>MIEPDHPKLSISRQCELLDISRATYYYEQRESRAEADLEDLKRILEVLREIPFYGYRKISRALMGEHPHLTRKRVRRIMRRY</sequence>
<evidence type="ECO:0000313" key="3">
    <source>
        <dbReference type="Proteomes" id="UP000186400"/>
    </source>
</evidence>
<evidence type="ECO:0000313" key="2">
    <source>
        <dbReference type="EMBL" id="SIR07844.1"/>
    </source>
</evidence>
<evidence type="ECO:0000259" key="1">
    <source>
        <dbReference type="Pfam" id="PF13276"/>
    </source>
</evidence>
<name>A0A1N6XZX6_9SPIO</name>
<protein>
    <submittedName>
        <fullName evidence="2">HTH-like domain-containing protein</fullName>
    </submittedName>
</protein>
<dbReference type="Pfam" id="PF13276">
    <property type="entry name" value="HTH_21"/>
    <property type="match status" value="1"/>
</dbReference>
<dbReference type="Proteomes" id="UP000186400">
    <property type="component" value="Unassembled WGS sequence"/>
</dbReference>
<accession>A0A1N6XZX6</accession>
<gene>
    <name evidence="2" type="ORF">SAMN05920897_1356</name>
</gene>
<feature type="domain" description="HTH-like" evidence="1">
    <location>
        <begin position="36"/>
        <end position="81"/>
    </location>
</feature>
<dbReference type="InterPro" id="IPR025948">
    <property type="entry name" value="HTH-like_dom"/>
</dbReference>
<keyword evidence="3" id="KW-1185">Reference proteome</keyword>
<reference evidence="2 3" key="1">
    <citation type="submission" date="2017-01" db="EMBL/GenBank/DDBJ databases">
        <authorList>
            <person name="Mah S.A."/>
            <person name="Swanson W.J."/>
            <person name="Moy G.W."/>
            <person name="Vacquier V.D."/>
        </authorList>
    </citation>
    <scope>NUCLEOTIDE SEQUENCE [LARGE SCALE GENOMIC DNA]</scope>
    <source>
        <strain evidence="2 3">ASpG1</strain>
    </source>
</reference>